<keyword evidence="2" id="KW-1003">Cell membrane</keyword>
<accession>A0A1W6ZYI3</accession>
<comment type="subunit">
    <text evidence="7">The complex comprises the extracytoplasmic solute receptor protein and the two transmembrane proteins.</text>
</comment>
<feature type="transmembrane region" description="Helical" evidence="7">
    <location>
        <begin position="219"/>
        <end position="241"/>
    </location>
</feature>
<keyword evidence="3 7" id="KW-0997">Cell inner membrane</keyword>
<dbReference type="AlphaFoldDB" id="A0A1W6ZYI3"/>
<sequence length="432" mass="45754">MTEALVGLGLMMVLALLRIPIAIAMGVVGFLGVAYLRDWNFAPAMAMVETKVYETGRNYTLSVIPLFILMGNLVTRAGMSQELFRAAYAFVGHLRGGLAMATVVACGGFGAICGSSIATAATMAKVAYPAMKELGYSDRLSTGSIAAGGTLGILIPPSTLLVIYGVMTETNIGKLFAAGILPGILATSLLCFAVQWTVLRDPNSGPRGERSTWCQRMRAVEGVWAVALLFVVVMGGIYGGVFTATEGAGAGAFGALCFALARRALSWRTLLDALVESGRTTAMLFAILTGALMFAEFVNYTTMPNDLKTLVTTLNLSPIMVVAAICAIYVILGTAMEELSMILLTVPVFFPLIVHLGLDPIWFGILIVVVVEIGLISPPVGMNLFVLRALLPQISTNTLFLGVLPFAVADVVRLGILIAFPAISLWLPSLMR</sequence>
<comment type="subcellular location">
    <subcellularLocation>
        <location evidence="1 7">Cell inner membrane</location>
        <topology evidence="1 7">Multi-pass membrane protein</topology>
    </subcellularLocation>
</comment>
<feature type="transmembrane region" description="Helical" evidence="7">
    <location>
        <begin position="339"/>
        <end position="358"/>
    </location>
</feature>
<protein>
    <recommendedName>
        <fullName evidence="7">TRAP transporter large permease protein</fullName>
    </recommendedName>
</protein>
<dbReference type="KEGG" id="psin:CAK95_26960"/>
<evidence type="ECO:0000256" key="7">
    <source>
        <dbReference type="RuleBase" id="RU369079"/>
    </source>
</evidence>
<dbReference type="GO" id="GO:0005886">
    <property type="term" value="C:plasma membrane"/>
    <property type="evidence" value="ECO:0007669"/>
    <property type="project" value="UniProtKB-SubCell"/>
</dbReference>
<evidence type="ECO:0000256" key="6">
    <source>
        <dbReference type="ARBA" id="ARBA00023136"/>
    </source>
</evidence>
<dbReference type="RefSeq" id="WP_086090769.1">
    <property type="nucleotide sequence ID" value="NZ_CP021112.1"/>
</dbReference>
<name>A0A1W6ZYI3_9HYPH</name>
<dbReference type="OrthoDB" id="9790209at2"/>
<dbReference type="PIRSF" id="PIRSF006066">
    <property type="entry name" value="HI0050"/>
    <property type="match status" value="1"/>
</dbReference>
<dbReference type="PANTHER" id="PTHR33362">
    <property type="entry name" value="SIALIC ACID TRAP TRANSPORTER PERMEASE PROTEIN SIAT-RELATED"/>
    <property type="match status" value="1"/>
</dbReference>
<dbReference type="EMBL" id="CP021112">
    <property type="protein sequence ID" value="ARQ02338.1"/>
    <property type="molecule type" value="Genomic_DNA"/>
</dbReference>
<dbReference type="InterPro" id="IPR004681">
    <property type="entry name" value="TRAP_DctM"/>
</dbReference>
<dbReference type="PANTHER" id="PTHR33362:SF5">
    <property type="entry name" value="C4-DICARBOXYLATE TRAP TRANSPORTER LARGE PERMEASE PROTEIN DCTM"/>
    <property type="match status" value="1"/>
</dbReference>
<feature type="transmembrane region" description="Helical" evidence="7">
    <location>
        <begin position="12"/>
        <end position="37"/>
    </location>
</feature>
<comment type="similarity">
    <text evidence="7">Belongs to the TRAP transporter large permease family.</text>
</comment>
<feature type="transmembrane region" description="Helical" evidence="7">
    <location>
        <begin position="399"/>
        <end position="427"/>
    </location>
</feature>
<reference evidence="8 9" key="1">
    <citation type="submission" date="2017-05" db="EMBL/GenBank/DDBJ databases">
        <title>Full genome sequence of Pseudorhodoplanes sinuspersici.</title>
        <authorList>
            <person name="Dastgheib S.M.M."/>
            <person name="Shavandi M."/>
            <person name="Tirandaz H."/>
        </authorList>
    </citation>
    <scope>NUCLEOTIDE SEQUENCE [LARGE SCALE GENOMIC DNA]</scope>
    <source>
        <strain evidence="8 9">RIPI110</strain>
    </source>
</reference>
<feature type="transmembrane region" description="Helical" evidence="7">
    <location>
        <begin position="277"/>
        <end position="298"/>
    </location>
</feature>
<keyword evidence="6 7" id="KW-0472">Membrane</keyword>
<evidence type="ECO:0000256" key="1">
    <source>
        <dbReference type="ARBA" id="ARBA00004429"/>
    </source>
</evidence>
<organism evidence="8 9">
    <name type="scientific">Pseudorhodoplanes sinuspersici</name>
    <dbReference type="NCBI Taxonomy" id="1235591"/>
    <lineage>
        <taxon>Bacteria</taxon>
        <taxon>Pseudomonadati</taxon>
        <taxon>Pseudomonadota</taxon>
        <taxon>Alphaproteobacteria</taxon>
        <taxon>Hyphomicrobiales</taxon>
        <taxon>Pseudorhodoplanes</taxon>
    </lineage>
</organism>
<evidence type="ECO:0000313" key="9">
    <source>
        <dbReference type="Proteomes" id="UP000194137"/>
    </source>
</evidence>
<gene>
    <name evidence="8" type="ORF">CAK95_26960</name>
</gene>
<feature type="transmembrane region" description="Helical" evidence="7">
    <location>
        <begin position="58"/>
        <end position="78"/>
    </location>
</feature>
<feature type="transmembrane region" description="Helical" evidence="7">
    <location>
        <begin position="145"/>
        <end position="167"/>
    </location>
</feature>
<keyword evidence="4 7" id="KW-0812">Transmembrane</keyword>
<keyword evidence="9" id="KW-1185">Reference proteome</keyword>
<evidence type="ECO:0000256" key="3">
    <source>
        <dbReference type="ARBA" id="ARBA00022519"/>
    </source>
</evidence>
<evidence type="ECO:0000256" key="4">
    <source>
        <dbReference type="ARBA" id="ARBA00022692"/>
    </source>
</evidence>
<dbReference type="STRING" id="1235591.CAK95_26960"/>
<feature type="transmembrane region" description="Helical" evidence="7">
    <location>
        <begin position="179"/>
        <end position="199"/>
    </location>
</feature>
<keyword evidence="5 7" id="KW-1133">Transmembrane helix</keyword>
<evidence type="ECO:0000256" key="5">
    <source>
        <dbReference type="ARBA" id="ARBA00022989"/>
    </source>
</evidence>
<feature type="transmembrane region" description="Helical" evidence="7">
    <location>
        <begin position="310"/>
        <end position="332"/>
    </location>
</feature>
<evidence type="ECO:0000256" key="2">
    <source>
        <dbReference type="ARBA" id="ARBA00022475"/>
    </source>
</evidence>
<dbReference type="Pfam" id="PF06808">
    <property type="entry name" value="DctM"/>
    <property type="match status" value="1"/>
</dbReference>
<keyword evidence="7" id="KW-0813">Transport</keyword>
<dbReference type="NCBIfam" id="TIGR00786">
    <property type="entry name" value="dctM"/>
    <property type="match status" value="1"/>
</dbReference>
<evidence type="ECO:0000313" key="8">
    <source>
        <dbReference type="EMBL" id="ARQ02338.1"/>
    </source>
</evidence>
<dbReference type="GO" id="GO:0022857">
    <property type="term" value="F:transmembrane transporter activity"/>
    <property type="evidence" value="ECO:0007669"/>
    <property type="project" value="UniProtKB-UniRule"/>
</dbReference>
<comment type="function">
    <text evidence="7">Part of the tripartite ATP-independent periplasmic (TRAP) transport system.</text>
</comment>
<feature type="transmembrane region" description="Helical" evidence="7">
    <location>
        <begin position="364"/>
        <end position="387"/>
    </location>
</feature>
<feature type="transmembrane region" description="Helical" evidence="7">
    <location>
        <begin position="98"/>
        <end position="124"/>
    </location>
</feature>
<feature type="transmembrane region" description="Helical" evidence="7">
    <location>
        <begin position="247"/>
        <end position="265"/>
    </location>
</feature>
<dbReference type="Proteomes" id="UP000194137">
    <property type="component" value="Chromosome"/>
</dbReference>
<dbReference type="InterPro" id="IPR010656">
    <property type="entry name" value="DctM"/>
</dbReference>
<proteinExistence type="inferred from homology"/>